<dbReference type="InterPro" id="IPR046053">
    <property type="entry name" value="DUF6011"/>
</dbReference>
<accession>A0A160DH20</accession>
<sequence length="296" mass="34524">MTEKLEQIPEDKKGMQIVAFTDVDEQIEGFMSIVRDYKTSDEGIEKLFNQFTTELYNSKLYHWDFDKSQAHAVITTLFQNIEKNRSKLDDAAIARERDRKNLNQLVEAFHFQVDINASYIYDDRAYSSLDNANRLKNIFSNYREFVHQALKSSNERLEFITKALKVLENVDERYKWAINADMFKSGFYVYKDSIFRIRRVGKSRKVEVSLMSESSNEVTFMESPSSMFRKLIYQNPMTQDEVLALCEQYKFCAVCGRKIEILESVKRGIGPVCAEKLTRMDIDTALARSNKDGDDD</sequence>
<reference evidence="1 2" key="1">
    <citation type="submission" date="2016-03" db="EMBL/GenBank/DDBJ databases">
        <authorList>
            <person name="Rimple P."/>
            <person name="Montgomery M.T."/>
            <person name="Guerrero C.A."/>
            <person name="Mavrich T.N."/>
            <person name="Pope W.H."/>
            <person name="Garlena R.A."/>
            <person name="Russell D.A."/>
            <person name="Jacobs-Sera D."/>
            <person name="Hendrix R.W."/>
            <person name="Hatfull G.F."/>
        </authorList>
    </citation>
    <scope>NUCLEOTIDE SEQUENCE [LARGE SCALE GENOMIC DNA]</scope>
</reference>
<protein>
    <submittedName>
        <fullName evidence="1">Uncharacterized protein</fullName>
    </submittedName>
</protein>
<dbReference type="EMBL" id="KU998252">
    <property type="protein sequence ID" value="ANA87322.1"/>
    <property type="molecule type" value="Genomic_DNA"/>
</dbReference>
<evidence type="ECO:0000313" key="1">
    <source>
        <dbReference type="EMBL" id="ANA87322.1"/>
    </source>
</evidence>
<name>A0A160DH20_9CAUD</name>
<evidence type="ECO:0000313" key="2">
    <source>
        <dbReference type="Proteomes" id="UP000229511"/>
    </source>
</evidence>
<gene>
    <name evidence="1" type="primary">88</name>
    <name evidence="1" type="ORF">PBI_PATRICKSTAR_88</name>
</gene>
<dbReference type="Proteomes" id="UP000229511">
    <property type="component" value="Genome"/>
</dbReference>
<proteinExistence type="predicted"/>
<dbReference type="Pfam" id="PF19474">
    <property type="entry name" value="DUF6011"/>
    <property type="match status" value="1"/>
</dbReference>
<organism evidence="1 2">
    <name type="scientific">Gordonia phage PatrickStar</name>
    <dbReference type="NCBI Taxonomy" id="1838076"/>
    <lineage>
        <taxon>Viruses</taxon>
        <taxon>Duplodnaviria</taxon>
        <taxon>Heunggongvirae</taxon>
        <taxon>Uroviricota</taxon>
        <taxon>Caudoviricetes</taxon>
        <taxon>Orchidvirus</taxon>
        <taxon>Orchidvirus orchid</taxon>
    </lineage>
</organism>